<dbReference type="GO" id="GO:0005524">
    <property type="term" value="F:ATP binding"/>
    <property type="evidence" value="ECO:0007669"/>
    <property type="project" value="UniProtKB-UniRule"/>
</dbReference>
<dbReference type="RefSeq" id="WP_073343797.1">
    <property type="nucleotide sequence ID" value="NZ_FQVH01000017.1"/>
</dbReference>
<dbReference type="OrthoDB" id="9805987at2"/>
<dbReference type="PRINTS" id="PR01038">
    <property type="entry name" value="TRNASYNTHARG"/>
</dbReference>
<dbReference type="Proteomes" id="UP000184088">
    <property type="component" value="Unassembled WGS sequence"/>
</dbReference>
<evidence type="ECO:0000256" key="10">
    <source>
        <dbReference type="ARBA" id="ARBA00049339"/>
    </source>
</evidence>
<dbReference type="NCBIfam" id="TIGR00456">
    <property type="entry name" value="argS"/>
    <property type="match status" value="1"/>
</dbReference>
<dbReference type="InterPro" id="IPR009080">
    <property type="entry name" value="tRNAsynth_Ia_anticodon-bd"/>
</dbReference>
<comment type="subunit">
    <text evidence="3 11">Monomer.</text>
</comment>
<name>A0A1M5AG35_9THEO</name>
<dbReference type="Gene3D" id="1.10.730.10">
    <property type="entry name" value="Isoleucyl-tRNA Synthetase, Domain 1"/>
    <property type="match status" value="1"/>
</dbReference>
<evidence type="ECO:0000256" key="2">
    <source>
        <dbReference type="ARBA" id="ARBA00005594"/>
    </source>
</evidence>
<feature type="short sequence motif" description="'HIGH' region" evidence="11">
    <location>
        <begin position="134"/>
        <end position="144"/>
    </location>
</feature>
<proteinExistence type="inferred from homology"/>
<evidence type="ECO:0000256" key="1">
    <source>
        <dbReference type="ARBA" id="ARBA00004496"/>
    </source>
</evidence>
<evidence type="ECO:0000256" key="9">
    <source>
        <dbReference type="ARBA" id="ARBA00023146"/>
    </source>
</evidence>
<evidence type="ECO:0000256" key="4">
    <source>
        <dbReference type="ARBA" id="ARBA00022490"/>
    </source>
</evidence>
<reference evidence="15 16" key="1">
    <citation type="submission" date="2016-11" db="EMBL/GenBank/DDBJ databases">
        <authorList>
            <person name="Jaros S."/>
            <person name="Januszkiewicz K."/>
            <person name="Wedrychowicz H."/>
        </authorList>
    </citation>
    <scope>NUCLEOTIDE SEQUENCE [LARGE SCALE GENOMIC DNA]</scope>
    <source>
        <strain evidence="15 16">DSM 17918</strain>
    </source>
</reference>
<gene>
    <name evidence="11" type="primary">argS</name>
    <name evidence="15" type="ORF">SAMN02746089_01633</name>
</gene>
<dbReference type="InterPro" id="IPR001412">
    <property type="entry name" value="aa-tRNA-synth_I_CS"/>
</dbReference>
<dbReference type="CDD" id="cd00671">
    <property type="entry name" value="ArgRS_core"/>
    <property type="match status" value="1"/>
</dbReference>
<evidence type="ECO:0000256" key="3">
    <source>
        <dbReference type="ARBA" id="ARBA00011245"/>
    </source>
</evidence>
<comment type="catalytic activity">
    <reaction evidence="10 11">
        <text>tRNA(Arg) + L-arginine + ATP = L-arginyl-tRNA(Arg) + AMP + diphosphate</text>
        <dbReference type="Rhea" id="RHEA:20301"/>
        <dbReference type="Rhea" id="RHEA-COMP:9658"/>
        <dbReference type="Rhea" id="RHEA-COMP:9673"/>
        <dbReference type="ChEBI" id="CHEBI:30616"/>
        <dbReference type="ChEBI" id="CHEBI:32682"/>
        <dbReference type="ChEBI" id="CHEBI:33019"/>
        <dbReference type="ChEBI" id="CHEBI:78442"/>
        <dbReference type="ChEBI" id="CHEBI:78513"/>
        <dbReference type="ChEBI" id="CHEBI:456215"/>
        <dbReference type="EC" id="6.1.1.19"/>
    </reaction>
</comment>
<dbReference type="SUPFAM" id="SSF47323">
    <property type="entry name" value="Anticodon-binding domain of a subclass of class I aminoacyl-tRNA synthetases"/>
    <property type="match status" value="1"/>
</dbReference>
<dbReference type="Gene3D" id="3.40.50.620">
    <property type="entry name" value="HUPs"/>
    <property type="match status" value="1"/>
</dbReference>
<dbReference type="PANTHER" id="PTHR11956:SF5">
    <property type="entry name" value="ARGININE--TRNA LIGASE, CYTOPLASMIC"/>
    <property type="match status" value="1"/>
</dbReference>
<accession>A0A1M5AG35</accession>
<dbReference type="PANTHER" id="PTHR11956">
    <property type="entry name" value="ARGINYL-TRNA SYNTHETASE"/>
    <property type="match status" value="1"/>
</dbReference>
<evidence type="ECO:0000259" key="13">
    <source>
        <dbReference type="SMART" id="SM00836"/>
    </source>
</evidence>
<dbReference type="Pfam" id="PF03485">
    <property type="entry name" value="Arg_tRNA_synt_N"/>
    <property type="match status" value="1"/>
</dbReference>
<keyword evidence="5 11" id="KW-0436">Ligase</keyword>
<dbReference type="PROSITE" id="PS00178">
    <property type="entry name" value="AA_TRNA_LIGASE_I"/>
    <property type="match status" value="1"/>
</dbReference>
<evidence type="ECO:0000313" key="15">
    <source>
        <dbReference type="EMBL" id="SHF29199.1"/>
    </source>
</evidence>
<comment type="similarity">
    <text evidence="2 11 12">Belongs to the class-I aminoacyl-tRNA synthetase family.</text>
</comment>
<dbReference type="EMBL" id="FQVH01000017">
    <property type="protein sequence ID" value="SHF29199.1"/>
    <property type="molecule type" value="Genomic_DNA"/>
</dbReference>
<dbReference type="InterPro" id="IPR036695">
    <property type="entry name" value="Arg-tRNA-synth_N_sf"/>
</dbReference>
<evidence type="ECO:0000256" key="11">
    <source>
        <dbReference type="HAMAP-Rule" id="MF_00123"/>
    </source>
</evidence>
<evidence type="ECO:0000256" key="12">
    <source>
        <dbReference type="RuleBase" id="RU363038"/>
    </source>
</evidence>
<dbReference type="InterPro" id="IPR005148">
    <property type="entry name" value="Arg-tRNA-synth_N"/>
</dbReference>
<dbReference type="InterPro" id="IPR035684">
    <property type="entry name" value="ArgRS_core"/>
</dbReference>
<dbReference type="CDD" id="cd07956">
    <property type="entry name" value="Anticodon_Ia_Arg"/>
    <property type="match status" value="1"/>
</dbReference>
<keyword evidence="6 11" id="KW-0547">Nucleotide-binding</keyword>
<keyword evidence="9 11" id="KW-0030">Aminoacyl-tRNA synthetase</keyword>
<evidence type="ECO:0000256" key="7">
    <source>
        <dbReference type="ARBA" id="ARBA00022840"/>
    </source>
</evidence>
<dbReference type="Gene3D" id="3.30.1360.70">
    <property type="entry name" value="Arginyl tRNA synthetase N-terminal domain"/>
    <property type="match status" value="1"/>
</dbReference>
<dbReference type="InterPro" id="IPR008909">
    <property type="entry name" value="DALR_anticod-bd"/>
</dbReference>
<dbReference type="GO" id="GO:0006420">
    <property type="term" value="P:arginyl-tRNA aminoacylation"/>
    <property type="evidence" value="ECO:0007669"/>
    <property type="project" value="UniProtKB-UniRule"/>
</dbReference>
<protein>
    <recommendedName>
        <fullName evidence="11">Arginine--tRNA ligase</fullName>
        <ecNumber evidence="11">6.1.1.19</ecNumber>
    </recommendedName>
    <alternativeName>
        <fullName evidence="11">Arginyl-tRNA synthetase</fullName>
        <shortName evidence="11">ArgRS</shortName>
    </alternativeName>
</protein>
<dbReference type="AlphaFoldDB" id="A0A1M5AG35"/>
<dbReference type="HAMAP" id="MF_00123">
    <property type="entry name" value="Arg_tRNA_synth"/>
    <property type="match status" value="1"/>
</dbReference>
<keyword evidence="4 11" id="KW-0963">Cytoplasm</keyword>
<evidence type="ECO:0000259" key="14">
    <source>
        <dbReference type="SMART" id="SM01016"/>
    </source>
</evidence>
<dbReference type="InterPro" id="IPR014729">
    <property type="entry name" value="Rossmann-like_a/b/a_fold"/>
</dbReference>
<keyword evidence="8 11" id="KW-0648">Protein biosynthesis</keyword>
<feature type="domain" description="DALR anticodon binding" evidence="13">
    <location>
        <begin position="440"/>
        <end position="560"/>
    </location>
</feature>
<dbReference type="Pfam" id="PF00750">
    <property type="entry name" value="tRNA-synt_1d"/>
    <property type="match status" value="1"/>
</dbReference>
<dbReference type="SMART" id="SM01016">
    <property type="entry name" value="Arg_tRNA_synt_N"/>
    <property type="match status" value="1"/>
</dbReference>
<sequence length="560" mass="63418">MINIVMDIKNNLINSIKRAINKAAFDGVISFDEVPEIEIEVPKEKNFGDFSTNVAMRMASILKKNPRQIAQAIAKYIDDERTEKVDVAGPGFINFYLKKDWVYDVIPAILREGEDYGRSNIGKGEKVQVEYVSANPTGPMHMGNARGGAIGDSIASILEASGYNVTREFYINDAGNQIEKFALSLEARYLQLFGQPAEIPENGYHGEDIVERAKEFKDIYGDRYLNTSPEERRKALCDYALKKNVEKLKADLEAYGIKYDVWFSEQSLYDSGKVDDVIKTLKANGSTYEKDGAIWFKASDYGAPKDEVLVRSNGIPTYLASDIAYHRDKFIDRGFERVITVLGADHHGHMARMHAAMKALGIDPERLQFIILQLVRLVRGKEVVRMSKRTGKAISLIDLIEEVGKDAARFFFTMRSADSQMDFDLDLAVQKSNENPVYYVQYAHARICSMESILKQEGIALRDPDKIDYSALKQEVEWELMRKLADYPEEVALAAQNLEPHRITRYLLDLAGLFHNFYNTCRVKGEEEELLQARFALALAVKVVIKNGLDLLKITAPERM</sequence>
<dbReference type="FunFam" id="1.10.730.10:FF:000008">
    <property type="entry name" value="Arginine--tRNA ligase"/>
    <property type="match status" value="1"/>
</dbReference>
<evidence type="ECO:0000313" key="16">
    <source>
        <dbReference type="Proteomes" id="UP000184088"/>
    </source>
</evidence>
<dbReference type="STRING" id="1121256.SAMN02746089_01633"/>
<feature type="domain" description="Arginyl tRNA synthetase N-terminal" evidence="14">
    <location>
        <begin position="6"/>
        <end position="97"/>
    </location>
</feature>
<dbReference type="SMART" id="SM00836">
    <property type="entry name" value="DALR_1"/>
    <property type="match status" value="1"/>
</dbReference>
<dbReference type="EC" id="6.1.1.19" evidence="11"/>
<dbReference type="FunFam" id="3.40.50.620:FF:000062">
    <property type="entry name" value="Arginine--tRNA ligase"/>
    <property type="match status" value="1"/>
</dbReference>
<dbReference type="SUPFAM" id="SSF55190">
    <property type="entry name" value="Arginyl-tRNA synthetase (ArgRS), N-terminal 'additional' domain"/>
    <property type="match status" value="1"/>
</dbReference>
<dbReference type="SUPFAM" id="SSF52374">
    <property type="entry name" value="Nucleotidylyl transferase"/>
    <property type="match status" value="1"/>
</dbReference>
<evidence type="ECO:0000256" key="5">
    <source>
        <dbReference type="ARBA" id="ARBA00022598"/>
    </source>
</evidence>
<keyword evidence="7 11" id="KW-0067">ATP-binding</keyword>
<dbReference type="InterPro" id="IPR001278">
    <property type="entry name" value="Arg-tRNA-ligase"/>
</dbReference>
<organism evidence="15 16">
    <name type="scientific">Caldanaerobius fijiensis DSM 17918</name>
    <dbReference type="NCBI Taxonomy" id="1121256"/>
    <lineage>
        <taxon>Bacteria</taxon>
        <taxon>Bacillati</taxon>
        <taxon>Bacillota</taxon>
        <taxon>Clostridia</taxon>
        <taxon>Thermoanaerobacterales</taxon>
        <taxon>Thermoanaerobacteraceae</taxon>
        <taxon>Caldanaerobius</taxon>
    </lineage>
</organism>
<keyword evidence="16" id="KW-1185">Reference proteome</keyword>
<dbReference type="Pfam" id="PF05746">
    <property type="entry name" value="DALR_1"/>
    <property type="match status" value="1"/>
</dbReference>
<evidence type="ECO:0000256" key="8">
    <source>
        <dbReference type="ARBA" id="ARBA00022917"/>
    </source>
</evidence>
<dbReference type="FunFam" id="3.30.1360.70:FF:000003">
    <property type="entry name" value="Arginine--tRNA ligase"/>
    <property type="match status" value="1"/>
</dbReference>
<dbReference type="GO" id="GO:0004814">
    <property type="term" value="F:arginine-tRNA ligase activity"/>
    <property type="evidence" value="ECO:0007669"/>
    <property type="project" value="UniProtKB-UniRule"/>
</dbReference>
<comment type="subcellular location">
    <subcellularLocation>
        <location evidence="1 11">Cytoplasm</location>
    </subcellularLocation>
</comment>
<dbReference type="GO" id="GO:0005737">
    <property type="term" value="C:cytoplasm"/>
    <property type="evidence" value="ECO:0007669"/>
    <property type="project" value="UniProtKB-SubCell"/>
</dbReference>
<evidence type="ECO:0000256" key="6">
    <source>
        <dbReference type="ARBA" id="ARBA00022741"/>
    </source>
</evidence>